<evidence type="ECO:0000256" key="2">
    <source>
        <dbReference type="ARBA" id="ARBA00023125"/>
    </source>
</evidence>
<dbReference type="InterPro" id="IPR014710">
    <property type="entry name" value="RmlC-like_jellyroll"/>
</dbReference>
<keyword evidence="1" id="KW-0805">Transcription regulation</keyword>
<proteinExistence type="predicted"/>
<evidence type="ECO:0000256" key="1">
    <source>
        <dbReference type="ARBA" id="ARBA00023015"/>
    </source>
</evidence>
<protein>
    <submittedName>
        <fullName evidence="6">Transcriptional regulator</fullName>
    </submittedName>
</protein>
<dbReference type="KEGG" id="pmq:PM3016_5812"/>
<dbReference type="PANTHER" id="PTHR43280">
    <property type="entry name" value="ARAC-FAMILY TRANSCRIPTIONAL REGULATOR"/>
    <property type="match status" value="1"/>
</dbReference>
<feature type="region of interest" description="Disordered" evidence="4">
    <location>
        <begin position="275"/>
        <end position="305"/>
    </location>
</feature>
<sequence length="305" mass="35261">MNDVYSQKYTLENEAFAIQYMNYRGYFKMPRDHLHSYYEIFYLLEGERVYFINDTVYTAQKGDLVIVNPYDLHHTSSSDVPGFERMLINFTPEFALPLFAGSPLELLPFAQGSKLLRLPLKEQAAAEGLIRQMYSECAEAHPGYETCVKAALAQLLVRIYREFLRESRSPAPTEYTHPMHEKISEIAAYLTRHYAEELTLEGVAAQFFISPSYLSRVFKKITGYHFREYLLQIRVKEAQRRLRETRDKTISIAEQTGFRHISHFNTTFKKIRRPASPAVPQAAARAAPEETSLRRQPVFIQSAGP</sequence>
<organism evidence="6 7">
    <name type="scientific">Paenibacillus mucilaginosus 3016</name>
    <dbReference type="NCBI Taxonomy" id="1116391"/>
    <lineage>
        <taxon>Bacteria</taxon>
        <taxon>Bacillati</taxon>
        <taxon>Bacillota</taxon>
        <taxon>Bacilli</taxon>
        <taxon>Bacillales</taxon>
        <taxon>Paenibacillaceae</taxon>
        <taxon>Paenibacillus</taxon>
    </lineage>
</organism>
<dbReference type="Pfam" id="PF02311">
    <property type="entry name" value="AraC_binding"/>
    <property type="match status" value="1"/>
</dbReference>
<feature type="domain" description="HTH araC/xylS-type" evidence="5">
    <location>
        <begin position="184"/>
        <end position="270"/>
    </location>
</feature>
<dbReference type="GO" id="GO:0043565">
    <property type="term" value="F:sequence-specific DNA binding"/>
    <property type="evidence" value="ECO:0007669"/>
    <property type="project" value="InterPro"/>
</dbReference>
<reference evidence="6 7" key="1">
    <citation type="journal article" date="2012" name="J. Bacteriol.">
        <title>Complete Genome Sequence of Paenibacillus mucilaginosus 3016, a Bacterium Functional as Microbial Fertilizer.</title>
        <authorList>
            <person name="Ma M."/>
            <person name="Wang Z."/>
            <person name="Li L."/>
            <person name="Jiang X."/>
            <person name="Guan D."/>
            <person name="Cao F."/>
            <person name="Chen H."/>
            <person name="Wang X."/>
            <person name="Shen D."/>
            <person name="Du B."/>
            <person name="Li J."/>
        </authorList>
    </citation>
    <scope>NUCLEOTIDE SEQUENCE [LARGE SCALE GENOMIC DNA]</scope>
    <source>
        <strain evidence="6 7">3016</strain>
    </source>
</reference>
<evidence type="ECO:0000313" key="7">
    <source>
        <dbReference type="Proteomes" id="UP000007523"/>
    </source>
</evidence>
<dbReference type="STRING" id="1116391.PM3016_5812"/>
<dbReference type="SMART" id="SM00342">
    <property type="entry name" value="HTH_ARAC"/>
    <property type="match status" value="1"/>
</dbReference>
<dbReference type="PANTHER" id="PTHR43280:SF28">
    <property type="entry name" value="HTH-TYPE TRANSCRIPTIONAL ACTIVATOR RHAS"/>
    <property type="match status" value="1"/>
</dbReference>
<accession>H6NNA9</accession>
<evidence type="ECO:0000256" key="4">
    <source>
        <dbReference type="SAM" id="MobiDB-lite"/>
    </source>
</evidence>
<keyword evidence="7" id="KW-1185">Reference proteome</keyword>
<name>H6NNA9_9BACL</name>
<dbReference type="Gene3D" id="1.10.10.60">
    <property type="entry name" value="Homeodomain-like"/>
    <property type="match status" value="2"/>
</dbReference>
<dbReference type="InterPro" id="IPR003313">
    <property type="entry name" value="AraC-bd"/>
</dbReference>
<dbReference type="AlphaFoldDB" id="H6NNA9"/>
<dbReference type="Gene3D" id="2.60.120.10">
    <property type="entry name" value="Jelly Rolls"/>
    <property type="match status" value="1"/>
</dbReference>
<dbReference type="InterPro" id="IPR009057">
    <property type="entry name" value="Homeodomain-like_sf"/>
</dbReference>
<dbReference type="SUPFAM" id="SSF46689">
    <property type="entry name" value="Homeodomain-like"/>
    <property type="match status" value="2"/>
</dbReference>
<dbReference type="Proteomes" id="UP000007523">
    <property type="component" value="Chromosome"/>
</dbReference>
<gene>
    <name evidence="6" type="ORF">PM3016_5812</name>
</gene>
<dbReference type="InterPro" id="IPR018060">
    <property type="entry name" value="HTH_AraC"/>
</dbReference>
<dbReference type="SUPFAM" id="SSF51215">
    <property type="entry name" value="Regulatory protein AraC"/>
    <property type="match status" value="1"/>
</dbReference>
<dbReference type="Pfam" id="PF12833">
    <property type="entry name" value="HTH_18"/>
    <property type="match status" value="1"/>
</dbReference>
<feature type="compositionally biased region" description="Low complexity" evidence="4">
    <location>
        <begin position="275"/>
        <end position="286"/>
    </location>
</feature>
<dbReference type="InterPro" id="IPR037923">
    <property type="entry name" value="HTH-like"/>
</dbReference>
<dbReference type="GO" id="GO:0003700">
    <property type="term" value="F:DNA-binding transcription factor activity"/>
    <property type="evidence" value="ECO:0007669"/>
    <property type="project" value="InterPro"/>
</dbReference>
<keyword evidence="2" id="KW-0238">DNA-binding</keyword>
<evidence type="ECO:0000256" key="3">
    <source>
        <dbReference type="ARBA" id="ARBA00023163"/>
    </source>
</evidence>
<keyword evidence="3" id="KW-0804">Transcription</keyword>
<evidence type="ECO:0000259" key="5">
    <source>
        <dbReference type="PROSITE" id="PS01124"/>
    </source>
</evidence>
<evidence type="ECO:0000313" key="6">
    <source>
        <dbReference type="EMBL" id="AFC32488.1"/>
    </source>
</evidence>
<dbReference type="PROSITE" id="PS01124">
    <property type="entry name" value="HTH_ARAC_FAMILY_2"/>
    <property type="match status" value="1"/>
</dbReference>
<dbReference type="HOGENOM" id="CLU_000445_88_3_9"/>
<dbReference type="EMBL" id="CP003235">
    <property type="protein sequence ID" value="AFC32488.1"/>
    <property type="molecule type" value="Genomic_DNA"/>
</dbReference>